<evidence type="ECO:0000256" key="1">
    <source>
        <dbReference type="SAM" id="MobiDB-lite"/>
    </source>
</evidence>
<feature type="region of interest" description="Disordered" evidence="1">
    <location>
        <begin position="54"/>
        <end position="81"/>
    </location>
</feature>
<sequence length="473" mass="49303">MPSPVEARAVEDRVPILAAEGHRAPQPTSRRFRLVASAAVVAVLAALAVAARGAPGGAPGGAGRPSVAEELLHPGDGGHSTASADELALVLEAEEPLVAAEDAPAAAEGAEEHDGAEGSAGASRATAADGAQFDSARQEKDPEAPLLLATDGTEFKFRVLVNGSGLDTWPTAKEIILDSGGAFFFQLKEGKVEFVMQMLNGGELHVVDTLKKDQMNVVTVNKVQTSLCMTVGMSIKCVDADGQMKIPGYLKWVDTDGTVAKEFIQLEGCVPLSFAVNGIVDEKLDRTTGSKSAYLEFENAIRASVALVGGFGVGKEDVTVAHGQSPNGPDSTTIQATAAKLGTRAPYVYQNLLAATPAPATSPGPVARRRLSEDVSLTTTLEKRINGIPHLDDIAAAPGEEVTVGNATVPAEPVSCDEFACGPFMKERGDAARRFGALGRWLPSTFSGDPEMLRSCYHGAVTVSVEALHGWLK</sequence>
<feature type="region of interest" description="Disordered" evidence="1">
    <location>
        <begin position="101"/>
        <end position="145"/>
    </location>
</feature>
<protein>
    <recommendedName>
        <fullName evidence="5">Altered inheritance of mitochondria protein 24, mitochondrial</fullName>
    </recommendedName>
</protein>
<accession>A0ABN9RR84</accession>
<proteinExistence type="predicted"/>
<name>A0ABN9RR84_9DINO</name>
<keyword evidence="2" id="KW-0812">Transmembrane</keyword>
<feature type="compositionally biased region" description="Low complexity" evidence="1">
    <location>
        <begin position="117"/>
        <end position="131"/>
    </location>
</feature>
<evidence type="ECO:0000313" key="4">
    <source>
        <dbReference type="Proteomes" id="UP001189429"/>
    </source>
</evidence>
<evidence type="ECO:0000313" key="3">
    <source>
        <dbReference type="EMBL" id="CAK0821759.1"/>
    </source>
</evidence>
<reference evidence="3" key="1">
    <citation type="submission" date="2023-10" db="EMBL/GenBank/DDBJ databases">
        <authorList>
            <person name="Chen Y."/>
            <person name="Shah S."/>
            <person name="Dougan E. K."/>
            <person name="Thang M."/>
            <person name="Chan C."/>
        </authorList>
    </citation>
    <scope>NUCLEOTIDE SEQUENCE [LARGE SCALE GENOMIC DNA]</scope>
</reference>
<keyword evidence="2" id="KW-1133">Transmembrane helix</keyword>
<dbReference type="EMBL" id="CAUYUJ010007713">
    <property type="protein sequence ID" value="CAK0821759.1"/>
    <property type="molecule type" value="Genomic_DNA"/>
</dbReference>
<keyword evidence="4" id="KW-1185">Reference proteome</keyword>
<feature type="transmembrane region" description="Helical" evidence="2">
    <location>
        <begin position="32"/>
        <end position="51"/>
    </location>
</feature>
<gene>
    <name evidence="3" type="ORF">PCOR1329_LOCUS22931</name>
</gene>
<evidence type="ECO:0000256" key="2">
    <source>
        <dbReference type="SAM" id="Phobius"/>
    </source>
</evidence>
<feature type="compositionally biased region" description="Gly residues" evidence="1">
    <location>
        <begin position="54"/>
        <end position="63"/>
    </location>
</feature>
<organism evidence="3 4">
    <name type="scientific">Prorocentrum cordatum</name>
    <dbReference type="NCBI Taxonomy" id="2364126"/>
    <lineage>
        <taxon>Eukaryota</taxon>
        <taxon>Sar</taxon>
        <taxon>Alveolata</taxon>
        <taxon>Dinophyceae</taxon>
        <taxon>Prorocentrales</taxon>
        <taxon>Prorocentraceae</taxon>
        <taxon>Prorocentrum</taxon>
    </lineage>
</organism>
<evidence type="ECO:0008006" key="5">
    <source>
        <dbReference type="Google" id="ProtNLM"/>
    </source>
</evidence>
<comment type="caution">
    <text evidence="3">The sequence shown here is derived from an EMBL/GenBank/DDBJ whole genome shotgun (WGS) entry which is preliminary data.</text>
</comment>
<keyword evidence="2" id="KW-0472">Membrane</keyword>
<dbReference type="Proteomes" id="UP001189429">
    <property type="component" value="Unassembled WGS sequence"/>
</dbReference>